<dbReference type="InterPro" id="IPR011335">
    <property type="entry name" value="Restrct_endonuc-II-like"/>
</dbReference>
<accession>A0ABW6GXV3</accession>
<dbReference type="GO" id="GO:0016787">
    <property type="term" value="F:hydrolase activity"/>
    <property type="evidence" value="ECO:0007669"/>
    <property type="project" value="UniProtKB-KW"/>
</dbReference>
<dbReference type="PROSITE" id="PS51194">
    <property type="entry name" value="HELICASE_CTER"/>
    <property type="match status" value="1"/>
</dbReference>
<gene>
    <name evidence="3" type="ORF">ACFW88_00820</name>
</gene>
<dbReference type="Gene3D" id="3.40.50.300">
    <property type="entry name" value="P-loop containing nucleotide triphosphate hydrolases"/>
    <property type="match status" value="2"/>
</dbReference>
<evidence type="ECO:0000313" key="3">
    <source>
        <dbReference type="EMBL" id="MFE1749093.1"/>
    </source>
</evidence>
<reference evidence="3 4" key="1">
    <citation type="submission" date="2024-09" db="EMBL/GenBank/DDBJ databases">
        <title>The Natural Products Discovery Center: Release of the First 8490 Sequenced Strains for Exploring Actinobacteria Biosynthetic Diversity.</title>
        <authorList>
            <person name="Kalkreuter E."/>
            <person name="Kautsar S.A."/>
            <person name="Yang D."/>
            <person name="Bader C.D."/>
            <person name="Teijaro C.N."/>
            <person name="Fluegel L."/>
            <person name="Davis C.M."/>
            <person name="Simpson J.R."/>
            <person name="Lauterbach L."/>
            <person name="Steele A.D."/>
            <person name="Gui C."/>
            <person name="Meng S."/>
            <person name="Li G."/>
            <person name="Viehrig K."/>
            <person name="Ye F."/>
            <person name="Su P."/>
            <person name="Kiefer A.F."/>
            <person name="Nichols A."/>
            <person name="Cepeda A.J."/>
            <person name="Yan W."/>
            <person name="Fan B."/>
            <person name="Jiang Y."/>
            <person name="Adhikari A."/>
            <person name="Zheng C.-J."/>
            <person name="Schuster L."/>
            <person name="Cowan T.M."/>
            <person name="Smanski M.J."/>
            <person name="Chevrette M.G."/>
            <person name="De Carvalho L.P.S."/>
            <person name="Shen B."/>
        </authorList>
    </citation>
    <scope>NUCLEOTIDE SEQUENCE [LARGE SCALE GENOMIC DNA]</scope>
    <source>
        <strain evidence="3 4">NPDC059500</strain>
    </source>
</reference>
<keyword evidence="3" id="KW-0067">ATP-binding</keyword>
<keyword evidence="3" id="KW-0378">Hydrolase</keyword>
<dbReference type="Pfam" id="PF04851">
    <property type="entry name" value="ResIII"/>
    <property type="match status" value="1"/>
</dbReference>
<sequence>MHSFLDPGPLLDAGPLQFPRRVERLLWHLGFTDVAVIDGSGDEGGDVLARRRGELWVFQCKWKRRGVVGADAVDEVDNARDHYSAHQAVVVTNSRFSSEARRRVDVLSRIRPSIHLWEGGHLARSFKGIPSRFGEVTPRPYQAEALWALDKDLDSHGRALLILATGLGKTVVGGEVIAAHLRRHPTDQVLVVAHAKDLVHQLERALWRHLPKEIPTRLLTGDTRPDDLSGVTCATVGSALPAARFGYRPALVMVDEAHHVGEDGQYDELLEVLSTARQFGVTATPWRGDSHDISHHFGPASFTLGIEEGMRRGYLAQVDYRLFVDNVDWDVVKAASEHEYGLADLNARLFLPQRDESIRDELAAAWAATANPRAIVFCRTVEHAERLAELLRRTPLWSGALALHAGLAKRERQSRLLAFRSGEVPILTSVDILNEGVDVPDVNILCFARVTHSRRIFVQQLGRGLRLREGKERVTVLDFVSDLRRIAAALNIKRSLEGGELEVLDQVAPSQIEFNDQRVATLMEEWIKDAASLETAYDEHRLQFPSALATLE</sequence>
<comment type="caution">
    <text evidence="3">The sequence shown here is derived from an EMBL/GenBank/DDBJ whole genome shotgun (WGS) entry which is preliminary data.</text>
</comment>
<dbReference type="InterPro" id="IPR027417">
    <property type="entry name" value="P-loop_NTPase"/>
</dbReference>
<protein>
    <submittedName>
        <fullName evidence="3">DEAD/DEAH box helicase</fullName>
        <ecNumber evidence="3">3.6.4.-</ecNumber>
    </submittedName>
</protein>
<dbReference type="Gene3D" id="3.40.1350.10">
    <property type="match status" value="1"/>
</dbReference>
<dbReference type="SMART" id="SM00487">
    <property type="entry name" value="DEXDc"/>
    <property type="match status" value="1"/>
</dbReference>
<dbReference type="EMBL" id="JBHYTS010000001">
    <property type="protein sequence ID" value="MFE1749093.1"/>
    <property type="molecule type" value="Genomic_DNA"/>
</dbReference>
<evidence type="ECO:0000259" key="2">
    <source>
        <dbReference type="PROSITE" id="PS51194"/>
    </source>
</evidence>
<dbReference type="SUPFAM" id="SSF52980">
    <property type="entry name" value="Restriction endonuclease-like"/>
    <property type="match status" value="1"/>
</dbReference>
<dbReference type="InterPro" id="IPR014001">
    <property type="entry name" value="Helicase_ATP-bd"/>
</dbReference>
<feature type="domain" description="Helicase ATP-binding" evidence="1">
    <location>
        <begin position="150"/>
        <end position="303"/>
    </location>
</feature>
<keyword evidence="4" id="KW-1185">Reference proteome</keyword>
<dbReference type="Pfam" id="PF00271">
    <property type="entry name" value="Helicase_C"/>
    <property type="match status" value="1"/>
</dbReference>
<evidence type="ECO:0000313" key="4">
    <source>
        <dbReference type="Proteomes" id="UP001599756"/>
    </source>
</evidence>
<feature type="domain" description="Helicase C-terminal" evidence="2">
    <location>
        <begin position="350"/>
        <end position="520"/>
    </location>
</feature>
<name>A0ABW6GXV3_9ACTN</name>
<dbReference type="CDD" id="cd18799">
    <property type="entry name" value="SF2_C_EcoAI-like"/>
    <property type="match status" value="1"/>
</dbReference>
<dbReference type="InterPro" id="IPR001650">
    <property type="entry name" value="Helicase_C-like"/>
</dbReference>
<evidence type="ECO:0000259" key="1">
    <source>
        <dbReference type="PROSITE" id="PS51192"/>
    </source>
</evidence>
<dbReference type="InterPro" id="IPR007560">
    <property type="entry name" value="Restrct_endonuc_IV_Mrr"/>
</dbReference>
<dbReference type="RefSeq" id="WP_381839281.1">
    <property type="nucleotide sequence ID" value="NZ_JBHYTS010000001.1"/>
</dbReference>
<keyword evidence="3" id="KW-0347">Helicase</keyword>
<dbReference type="Proteomes" id="UP001599756">
    <property type="component" value="Unassembled WGS sequence"/>
</dbReference>
<dbReference type="PROSITE" id="PS51192">
    <property type="entry name" value="HELICASE_ATP_BIND_1"/>
    <property type="match status" value="1"/>
</dbReference>
<dbReference type="PANTHER" id="PTHR47396:SF1">
    <property type="entry name" value="ATP-DEPENDENT HELICASE IRC3-RELATED"/>
    <property type="match status" value="1"/>
</dbReference>
<dbReference type="GO" id="GO:0004386">
    <property type="term" value="F:helicase activity"/>
    <property type="evidence" value="ECO:0007669"/>
    <property type="project" value="UniProtKB-KW"/>
</dbReference>
<dbReference type="PANTHER" id="PTHR47396">
    <property type="entry name" value="TYPE I RESTRICTION ENZYME ECOKI R PROTEIN"/>
    <property type="match status" value="1"/>
</dbReference>
<dbReference type="InterPro" id="IPR006935">
    <property type="entry name" value="Helicase/UvrB_N"/>
</dbReference>
<dbReference type="EC" id="3.6.4.-" evidence="3"/>
<organism evidence="3 4">
    <name type="scientific">Streptomyces anandii</name>
    <dbReference type="NCBI Taxonomy" id="285454"/>
    <lineage>
        <taxon>Bacteria</taxon>
        <taxon>Bacillati</taxon>
        <taxon>Actinomycetota</taxon>
        <taxon>Actinomycetes</taxon>
        <taxon>Kitasatosporales</taxon>
        <taxon>Streptomycetaceae</taxon>
        <taxon>Streptomyces</taxon>
    </lineage>
</organism>
<dbReference type="InterPro" id="IPR011856">
    <property type="entry name" value="tRNA_endonuc-like_dom_sf"/>
</dbReference>
<dbReference type="Pfam" id="PF04471">
    <property type="entry name" value="Mrr_cat"/>
    <property type="match status" value="1"/>
</dbReference>
<dbReference type="SUPFAM" id="SSF52540">
    <property type="entry name" value="P-loop containing nucleoside triphosphate hydrolases"/>
    <property type="match status" value="1"/>
</dbReference>
<keyword evidence="3" id="KW-0547">Nucleotide-binding</keyword>
<proteinExistence type="predicted"/>
<dbReference type="SMART" id="SM00490">
    <property type="entry name" value="HELICc"/>
    <property type="match status" value="1"/>
</dbReference>
<dbReference type="InterPro" id="IPR050742">
    <property type="entry name" value="Helicase_Restrict-Modif_Enz"/>
</dbReference>